<evidence type="ECO:0000256" key="1">
    <source>
        <dbReference type="ARBA" id="ARBA00022448"/>
    </source>
</evidence>
<proteinExistence type="predicted"/>
<dbReference type="EMBL" id="GG738920">
    <property type="protein sequence ID" value="EFC37231.1"/>
    <property type="molecule type" value="Genomic_DNA"/>
</dbReference>
<evidence type="ECO:0000256" key="4">
    <source>
        <dbReference type="ARBA" id="ARBA00022840"/>
    </source>
</evidence>
<keyword evidence="2" id="KW-0677">Repeat</keyword>
<dbReference type="PANTHER" id="PTHR19229">
    <property type="entry name" value="ATP-BINDING CASSETTE TRANSPORTER SUBFAMILY A ABCA"/>
    <property type="match status" value="1"/>
</dbReference>
<dbReference type="InterPro" id="IPR027417">
    <property type="entry name" value="P-loop_NTPase"/>
</dbReference>
<dbReference type="Proteomes" id="UP000006671">
    <property type="component" value="Unassembled WGS sequence"/>
</dbReference>
<protein>
    <submittedName>
        <fullName evidence="7">Predicted protein</fullName>
    </submittedName>
</protein>
<dbReference type="PANTHER" id="PTHR19229:SF36">
    <property type="entry name" value="ATP-BINDING CASSETTE SUB-FAMILY A MEMBER 2"/>
    <property type="match status" value="1"/>
</dbReference>
<feature type="transmembrane region" description="Helical" evidence="5">
    <location>
        <begin position="466"/>
        <end position="489"/>
    </location>
</feature>
<dbReference type="OMA" id="LTHSMEE"/>
<dbReference type="PROSITE" id="PS50893">
    <property type="entry name" value="ABC_TRANSPORTER_2"/>
    <property type="match status" value="1"/>
</dbReference>
<dbReference type="OrthoDB" id="10255969at2759"/>
<feature type="transmembrane region" description="Helical" evidence="5">
    <location>
        <begin position="379"/>
        <end position="398"/>
    </location>
</feature>
<feature type="transmembrane region" description="Helical" evidence="5">
    <location>
        <begin position="438"/>
        <end position="459"/>
    </location>
</feature>
<dbReference type="GO" id="GO:0016020">
    <property type="term" value="C:membrane"/>
    <property type="evidence" value="ECO:0007669"/>
    <property type="project" value="InterPro"/>
</dbReference>
<sequence>MSMNYNSSTPMTIGNGEDLQLYQSTSPIGAGTMMASNRNSYVDDTSSQIAINANLQQDVLADRVKVNILVKSRAILLKTLAEERQRYCIWILIIVMSILLTFVPSIISLIITLVTMDPDAGPKLIRVGLINTYSRDSMYETAYTSFYSSLRKDGCCNKRDDWSGYTIECPIADFNFLLSYQQGTNENVLGYVNLYNESAGLLDSVYHPCNRETPTSLCKTSPTFIKDKSIDPSEILKSNFKYNETIKKFNSIINVKKSENVNSNLQLNLEITSYYKQVYNQLISLILKTVIESLPDSNINPITHTTLRFNNDPSTSSLMALGTTDFIPLITLAIIPICLSLLFPVFIDSFAQDRSGGMMEIIELYGITSTLHAVVKTCFFYGIYVIYVVAQIVVGLAFQNPFFLKNNAGIYITALLIWGITIISIANVISVFKVKSGYFIGFCLLIFGFLGSIVAIFVFSNGIMPYYLLLIPSIAFLRILLLMILPSMLVPIEGNYGEQVVIAYAFLIGVTLIIALAVPVANLVILLFKKLYKLLKAKKLSQETMKLKDNFNKNYSTDAVATPHDVDKVADDTVEREVQYVLNNTNMENNVIEVRQLTKRYGSKVAVNNVTFCIPRGICFGLLGNNGAGKTTTVNCILGLEFPYEGICTLSGKDINSTDSNILATRIGCVHQFDRFFGITVLDQLKFFAAIKGIPRKLIEKHIDEILQDVGLTEARRRNCKDLSGGMQRRLSLAIAMIGKPELLILDEVTGGLDPLSAHGIHMILKKYMEDKNRAILTLTHSMEETEILCDKVGILVNGEMKTIGTLHELKTKYGKGYKLYVQTSSTEYNEVARNYVQTSLVENGIPPNLISHNETFANRLEFRIGNHQNDSKQLLETLFKVMTRKEAKHAFIVDWTCTMASLEEVFIRKVKWQYENDTVQQ</sequence>
<keyword evidence="5" id="KW-0472">Membrane</keyword>
<feature type="transmembrane region" description="Helical" evidence="5">
    <location>
        <begin position="326"/>
        <end position="347"/>
    </location>
</feature>
<feature type="transmembrane region" description="Helical" evidence="5">
    <location>
        <begin position="501"/>
        <end position="528"/>
    </location>
</feature>
<dbReference type="CDD" id="cd03263">
    <property type="entry name" value="ABC_subfamily_A"/>
    <property type="match status" value="1"/>
</dbReference>
<feature type="transmembrane region" description="Helical" evidence="5">
    <location>
        <begin position="89"/>
        <end position="116"/>
    </location>
</feature>
<dbReference type="GO" id="GO:0016887">
    <property type="term" value="F:ATP hydrolysis activity"/>
    <property type="evidence" value="ECO:0007669"/>
    <property type="project" value="InterPro"/>
</dbReference>
<dbReference type="KEGG" id="ngr:NAEGRDRAFT_75040"/>
<dbReference type="InterPro" id="IPR017871">
    <property type="entry name" value="ABC_transporter-like_CS"/>
</dbReference>
<feature type="domain" description="ABC transporter" evidence="6">
    <location>
        <begin position="592"/>
        <end position="823"/>
    </location>
</feature>
<dbReference type="SUPFAM" id="SSF52540">
    <property type="entry name" value="P-loop containing nucleoside triphosphate hydrolases"/>
    <property type="match status" value="1"/>
</dbReference>
<dbReference type="InterPro" id="IPR003593">
    <property type="entry name" value="AAA+_ATPase"/>
</dbReference>
<dbReference type="AlphaFoldDB" id="D2W101"/>
<dbReference type="Pfam" id="PF00005">
    <property type="entry name" value="ABC_tran"/>
    <property type="match status" value="1"/>
</dbReference>
<evidence type="ECO:0000256" key="5">
    <source>
        <dbReference type="SAM" id="Phobius"/>
    </source>
</evidence>
<dbReference type="RefSeq" id="XP_002669975.1">
    <property type="nucleotide sequence ID" value="XM_002669929.1"/>
</dbReference>
<organism evidence="8">
    <name type="scientific">Naegleria gruberi</name>
    <name type="common">Amoeba</name>
    <dbReference type="NCBI Taxonomy" id="5762"/>
    <lineage>
        <taxon>Eukaryota</taxon>
        <taxon>Discoba</taxon>
        <taxon>Heterolobosea</taxon>
        <taxon>Tetramitia</taxon>
        <taxon>Eutetramitia</taxon>
        <taxon>Vahlkampfiidae</taxon>
        <taxon>Naegleria</taxon>
    </lineage>
</organism>
<feature type="transmembrane region" description="Helical" evidence="5">
    <location>
        <begin position="410"/>
        <end position="432"/>
    </location>
</feature>
<evidence type="ECO:0000256" key="2">
    <source>
        <dbReference type="ARBA" id="ARBA00022737"/>
    </source>
</evidence>
<evidence type="ECO:0000256" key="3">
    <source>
        <dbReference type="ARBA" id="ARBA00022741"/>
    </source>
</evidence>
<reference evidence="7 8" key="1">
    <citation type="journal article" date="2010" name="Cell">
        <title>The genome of Naegleria gruberi illuminates early eukaryotic versatility.</title>
        <authorList>
            <person name="Fritz-Laylin L.K."/>
            <person name="Prochnik S.E."/>
            <person name="Ginger M.L."/>
            <person name="Dacks J.B."/>
            <person name="Carpenter M.L."/>
            <person name="Field M.C."/>
            <person name="Kuo A."/>
            <person name="Paredez A."/>
            <person name="Chapman J."/>
            <person name="Pham J."/>
            <person name="Shu S."/>
            <person name="Neupane R."/>
            <person name="Cipriano M."/>
            <person name="Mancuso J."/>
            <person name="Tu H."/>
            <person name="Salamov A."/>
            <person name="Lindquist E."/>
            <person name="Shapiro H."/>
            <person name="Lucas S."/>
            <person name="Grigoriev I.V."/>
            <person name="Cande W.Z."/>
            <person name="Fulton C."/>
            <person name="Rokhsar D.S."/>
            <person name="Dawson S.C."/>
        </authorList>
    </citation>
    <scope>NUCLEOTIDE SEQUENCE [LARGE SCALE GENOMIC DNA]</scope>
    <source>
        <strain evidence="7 8">NEG-M</strain>
    </source>
</reference>
<dbReference type="InterPro" id="IPR003439">
    <property type="entry name" value="ABC_transporter-like_ATP-bd"/>
</dbReference>
<dbReference type="GO" id="GO:0140359">
    <property type="term" value="F:ABC-type transporter activity"/>
    <property type="evidence" value="ECO:0007669"/>
    <property type="project" value="InterPro"/>
</dbReference>
<evidence type="ECO:0000313" key="7">
    <source>
        <dbReference type="EMBL" id="EFC37231.1"/>
    </source>
</evidence>
<dbReference type="PROSITE" id="PS00211">
    <property type="entry name" value="ABC_TRANSPORTER_1"/>
    <property type="match status" value="1"/>
</dbReference>
<keyword evidence="4" id="KW-0067">ATP-binding</keyword>
<dbReference type="SMART" id="SM00382">
    <property type="entry name" value="AAA"/>
    <property type="match status" value="1"/>
</dbReference>
<dbReference type="GeneID" id="8856987"/>
<keyword evidence="1" id="KW-0813">Transport</keyword>
<dbReference type="Gene3D" id="3.40.50.300">
    <property type="entry name" value="P-loop containing nucleotide triphosphate hydrolases"/>
    <property type="match status" value="1"/>
</dbReference>
<evidence type="ECO:0000259" key="6">
    <source>
        <dbReference type="PROSITE" id="PS50893"/>
    </source>
</evidence>
<dbReference type="InterPro" id="IPR026082">
    <property type="entry name" value="ABCA"/>
</dbReference>
<dbReference type="VEuPathDB" id="AmoebaDB:NAEGRDRAFT_75040"/>
<evidence type="ECO:0000313" key="8">
    <source>
        <dbReference type="Proteomes" id="UP000006671"/>
    </source>
</evidence>
<dbReference type="eggNOG" id="KOG0059">
    <property type="taxonomic scope" value="Eukaryota"/>
</dbReference>
<keyword evidence="5" id="KW-0812">Transmembrane</keyword>
<keyword evidence="3" id="KW-0547">Nucleotide-binding</keyword>
<dbReference type="InParanoid" id="D2W101"/>
<accession>D2W101</accession>
<name>D2W101_NAEGR</name>
<gene>
    <name evidence="7" type="ORF">NAEGRDRAFT_75040</name>
</gene>
<dbReference type="GO" id="GO:0005524">
    <property type="term" value="F:ATP binding"/>
    <property type="evidence" value="ECO:0007669"/>
    <property type="project" value="UniProtKB-KW"/>
</dbReference>
<keyword evidence="5" id="KW-1133">Transmembrane helix</keyword>
<keyword evidence="8" id="KW-1185">Reference proteome</keyword>